<evidence type="ECO:0000256" key="3">
    <source>
        <dbReference type="ARBA" id="ARBA00022989"/>
    </source>
</evidence>
<feature type="transmembrane region" description="Helical" evidence="5">
    <location>
        <begin position="162"/>
        <end position="183"/>
    </location>
</feature>
<organism evidence="7 8">
    <name type="scientific">Sphingomonas gei</name>
    <dbReference type="NCBI Taxonomy" id="1395960"/>
    <lineage>
        <taxon>Bacteria</taxon>
        <taxon>Pseudomonadati</taxon>
        <taxon>Pseudomonadota</taxon>
        <taxon>Alphaproteobacteria</taxon>
        <taxon>Sphingomonadales</taxon>
        <taxon>Sphingomonadaceae</taxon>
        <taxon>Sphingomonas</taxon>
    </lineage>
</organism>
<feature type="transmembrane region" description="Helical" evidence="5">
    <location>
        <begin position="16"/>
        <end position="44"/>
    </location>
</feature>
<dbReference type="EMBL" id="SRXT01000001">
    <property type="protein sequence ID" value="TGX56109.1"/>
    <property type="molecule type" value="Genomic_DNA"/>
</dbReference>
<dbReference type="GO" id="GO:0004252">
    <property type="term" value="F:serine-type endopeptidase activity"/>
    <property type="evidence" value="ECO:0007669"/>
    <property type="project" value="InterPro"/>
</dbReference>
<feature type="transmembrane region" description="Helical" evidence="5">
    <location>
        <begin position="189"/>
        <end position="209"/>
    </location>
</feature>
<dbReference type="AlphaFoldDB" id="A0A4S1XHH6"/>
<feature type="transmembrane region" description="Helical" evidence="5">
    <location>
        <begin position="131"/>
        <end position="150"/>
    </location>
</feature>
<evidence type="ECO:0000256" key="5">
    <source>
        <dbReference type="SAM" id="Phobius"/>
    </source>
</evidence>
<reference evidence="7 8" key="1">
    <citation type="submission" date="2019-04" db="EMBL/GenBank/DDBJ databases">
        <title>Sphingomonas psychrotolerans sp. nov., isolated from soil in the Tianshan Mountains, Xinjiang, China.</title>
        <authorList>
            <person name="Luo Y."/>
            <person name="Sheng H."/>
        </authorList>
    </citation>
    <scope>NUCLEOTIDE SEQUENCE [LARGE SCALE GENOMIC DNA]</scope>
    <source>
        <strain evidence="7 8">ZFGT-11</strain>
    </source>
</reference>
<dbReference type="GO" id="GO:0006508">
    <property type="term" value="P:proteolysis"/>
    <property type="evidence" value="ECO:0007669"/>
    <property type="project" value="UniProtKB-KW"/>
</dbReference>
<dbReference type="GO" id="GO:0016020">
    <property type="term" value="C:membrane"/>
    <property type="evidence" value="ECO:0007669"/>
    <property type="project" value="UniProtKB-SubCell"/>
</dbReference>
<name>A0A4S1XHH6_9SPHN</name>
<gene>
    <name evidence="7" type="ORF">E5A73_03130</name>
</gene>
<dbReference type="InterPro" id="IPR022764">
    <property type="entry name" value="Peptidase_S54_rhomboid_dom"/>
</dbReference>
<feature type="transmembrane region" description="Helical" evidence="5">
    <location>
        <begin position="64"/>
        <end position="87"/>
    </location>
</feature>
<sequence>MHLSGVHLPRGRFTDALVALSAFVLLFVGVVVGFQAAALSFGFLPLEFSSGAWQGDALRSGLSPLASAFLPIDPISAIFNLIFLLIAGRYVERAIGPTGLGITFLVACYCGAAGRLIFTPQSPIPSAGLDSALFGVIGSYFMLYGVPATLPISRRFGRVGQIAILALIWIGIQLVFALTAGSFDPSTSVVAPVFGLVAGIALARPLLAWRYRGA</sequence>
<dbReference type="InterPro" id="IPR035952">
    <property type="entry name" value="Rhomboid-like_sf"/>
</dbReference>
<evidence type="ECO:0000256" key="4">
    <source>
        <dbReference type="ARBA" id="ARBA00023136"/>
    </source>
</evidence>
<comment type="subcellular location">
    <subcellularLocation>
        <location evidence="1">Membrane</location>
        <topology evidence="1">Multi-pass membrane protein</topology>
    </subcellularLocation>
</comment>
<dbReference type="Pfam" id="PF01694">
    <property type="entry name" value="Rhomboid"/>
    <property type="match status" value="1"/>
</dbReference>
<evidence type="ECO:0000313" key="7">
    <source>
        <dbReference type="EMBL" id="TGX56109.1"/>
    </source>
</evidence>
<keyword evidence="2 5" id="KW-0812">Transmembrane</keyword>
<protein>
    <submittedName>
        <fullName evidence="7">Rhomboid family intramembrane serine protease</fullName>
    </submittedName>
</protein>
<keyword evidence="7" id="KW-0645">Protease</keyword>
<keyword evidence="3 5" id="KW-1133">Transmembrane helix</keyword>
<evidence type="ECO:0000259" key="6">
    <source>
        <dbReference type="Pfam" id="PF01694"/>
    </source>
</evidence>
<keyword evidence="8" id="KW-1185">Reference proteome</keyword>
<dbReference type="Gene3D" id="1.20.1540.10">
    <property type="entry name" value="Rhomboid-like"/>
    <property type="match status" value="1"/>
</dbReference>
<dbReference type="OrthoDB" id="9813074at2"/>
<evidence type="ECO:0000256" key="1">
    <source>
        <dbReference type="ARBA" id="ARBA00004141"/>
    </source>
</evidence>
<evidence type="ECO:0000313" key="8">
    <source>
        <dbReference type="Proteomes" id="UP000306147"/>
    </source>
</evidence>
<feature type="transmembrane region" description="Helical" evidence="5">
    <location>
        <begin position="99"/>
        <end position="119"/>
    </location>
</feature>
<comment type="caution">
    <text evidence="7">The sequence shown here is derived from an EMBL/GenBank/DDBJ whole genome shotgun (WGS) entry which is preliminary data.</text>
</comment>
<feature type="domain" description="Peptidase S54 rhomboid" evidence="6">
    <location>
        <begin position="67"/>
        <end position="207"/>
    </location>
</feature>
<keyword evidence="7" id="KW-0378">Hydrolase</keyword>
<keyword evidence="4 5" id="KW-0472">Membrane</keyword>
<accession>A0A4S1XHH6</accession>
<dbReference type="Proteomes" id="UP000306147">
    <property type="component" value="Unassembled WGS sequence"/>
</dbReference>
<evidence type="ECO:0000256" key="2">
    <source>
        <dbReference type="ARBA" id="ARBA00022692"/>
    </source>
</evidence>
<dbReference type="SUPFAM" id="SSF144091">
    <property type="entry name" value="Rhomboid-like"/>
    <property type="match status" value="1"/>
</dbReference>
<proteinExistence type="predicted"/>